<sequence length="98" mass="10520">MNRVDMDEWIALYSEFISLSIHYTSPPPSLTTLTPPPRRSSLPASFLMVIACGSPAGGKAPGPPLPGQPGRGGSLTSLRRFSALQSGKEEGRWIRGRV</sequence>
<dbReference type="Proteomes" id="UP000324222">
    <property type="component" value="Unassembled WGS sequence"/>
</dbReference>
<evidence type="ECO:0000313" key="2">
    <source>
        <dbReference type="EMBL" id="MPC37346.1"/>
    </source>
</evidence>
<organism evidence="2 3">
    <name type="scientific">Portunus trituberculatus</name>
    <name type="common">Swimming crab</name>
    <name type="synonym">Neptunus trituberculatus</name>
    <dbReference type="NCBI Taxonomy" id="210409"/>
    <lineage>
        <taxon>Eukaryota</taxon>
        <taxon>Metazoa</taxon>
        <taxon>Ecdysozoa</taxon>
        <taxon>Arthropoda</taxon>
        <taxon>Crustacea</taxon>
        <taxon>Multicrustacea</taxon>
        <taxon>Malacostraca</taxon>
        <taxon>Eumalacostraca</taxon>
        <taxon>Eucarida</taxon>
        <taxon>Decapoda</taxon>
        <taxon>Pleocyemata</taxon>
        <taxon>Brachyura</taxon>
        <taxon>Eubrachyura</taxon>
        <taxon>Portunoidea</taxon>
        <taxon>Portunidae</taxon>
        <taxon>Portuninae</taxon>
        <taxon>Portunus</taxon>
    </lineage>
</organism>
<proteinExistence type="predicted"/>
<dbReference type="AlphaFoldDB" id="A0A5B7EVX6"/>
<accession>A0A5B7EVX6</accession>
<dbReference type="EMBL" id="VSRR010003756">
    <property type="protein sequence ID" value="MPC37346.1"/>
    <property type="molecule type" value="Genomic_DNA"/>
</dbReference>
<feature type="region of interest" description="Disordered" evidence="1">
    <location>
        <begin position="55"/>
        <end position="74"/>
    </location>
</feature>
<evidence type="ECO:0000256" key="1">
    <source>
        <dbReference type="SAM" id="MobiDB-lite"/>
    </source>
</evidence>
<reference evidence="2 3" key="1">
    <citation type="submission" date="2019-05" db="EMBL/GenBank/DDBJ databases">
        <title>Another draft genome of Portunus trituberculatus and its Hox gene families provides insights of decapod evolution.</title>
        <authorList>
            <person name="Jeong J.-H."/>
            <person name="Song I."/>
            <person name="Kim S."/>
            <person name="Choi T."/>
            <person name="Kim D."/>
            <person name="Ryu S."/>
            <person name="Kim W."/>
        </authorList>
    </citation>
    <scope>NUCLEOTIDE SEQUENCE [LARGE SCALE GENOMIC DNA]</scope>
    <source>
        <tissue evidence="2">Muscle</tissue>
    </source>
</reference>
<keyword evidence="3" id="KW-1185">Reference proteome</keyword>
<name>A0A5B7EVX6_PORTR</name>
<gene>
    <name evidence="2" type="ORF">E2C01_030820</name>
</gene>
<protein>
    <submittedName>
        <fullName evidence="2">Uncharacterized protein</fullName>
    </submittedName>
</protein>
<comment type="caution">
    <text evidence="2">The sequence shown here is derived from an EMBL/GenBank/DDBJ whole genome shotgun (WGS) entry which is preliminary data.</text>
</comment>
<evidence type="ECO:0000313" key="3">
    <source>
        <dbReference type="Proteomes" id="UP000324222"/>
    </source>
</evidence>